<keyword evidence="5" id="KW-0627">Porphyrin biosynthesis</keyword>
<evidence type="ECO:0000256" key="1">
    <source>
        <dbReference type="ARBA" id="ARBA00005010"/>
    </source>
</evidence>
<dbReference type="PANTHER" id="PTHR35330">
    <property type="entry name" value="SIROHEME BIOSYNTHESIS PROTEIN MET8"/>
    <property type="match status" value="1"/>
</dbReference>
<dbReference type="GO" id="GO:0019354">
    <property type="term" value="P:siroheme biosynthetic process"/>
    <property type="evidence" value="ECO:0007669"/>
    <property type="project" value="InterPro"/>
</dbReference>
<keyword evidence="4" id="KW-0520">NAD</keyword>
<name>A0A9D1EEY9_9FIRM</name>
<dbReference type="InterPro" id="IPR028161">
    <property type="entry name" value="Met8-like"/>
</dbReference>
<evidence type="ECO:0000313" key="8">
    <source>
        <dbReference type="Proteomes" id="UP000824201"/>
    </source>
</evidence>
<comment type="pathway">
    <text evidence="1">Porphyrin-containing compound metabolism; siroheme biosynthesis; sirohydrochlorin from precorrin-2: step 1/1.</text>
</comment>
<evidence type="ECO:0000256" key="6">
    <source>
        <dbReference type="ARBA" id="ARBA00047561"/>
    </source>
</evidence>
<protein>
    <recommendedName>
        <fullName evidence="2">precorrin-2 dehydrogenase</fullName>
        <ecNumber evidence="2">1.3.1.76</ecNumber>
    </recommendedName>
</protein>
<dbReference type="GO" id="GO:0043115">
    <property type="term" value="F:precorrin-2 dehydrogenase activity"/>
    <property type="evidence" value="ECO:0007669"/>
    <property type="project" value="UniProtKB-EC"/>
</dbReference>
<dbReference type="SUPFAM" id="SSF51735">
    <property type="entry name" value="NAD(P)-binding Rossmann-fold domains"/>
    <property type="match status" value="1"/>
</dbReference>
<comment type="caution">
    <text evidence="7">The sequence shown here is derived from an EMBL/GenBank/DDBJ whole genome shotgun (WGS) entry which is preliminary data.</text>
</comment>
<organism evidence="7 8">
    <name type="scientific">Candidatus Fimimorpha faecalis</name>
    <dbReference type="NCBI Taxonomy" id="2840824"/>
    <lineage>
        <taxon>Bacteria</taxon>
        <taxon>Bacillati</taxon>
        <taxon>Bacillota</taxon>
        <taxon>Clostridia</taxon>
        <taxon>Eubacteriales</taxon>
        <taxon>Candidatus Fimimorpha</taxon>
    </lineage>
</organism>
<keyword evidence="3" id="KW-0560">Oxidoreductase</keyword>
<dbReference type="PANTHER" id="PTHR35330:SF1">
    <property type="entry name" value="SIROHEME BIOSYNTHESIS PROTEIN MET8"/>
    <property type="match status" value="1"/>
</dbReference>
<evidence type="ECO:0000256" key="3">
    <source>
        <dbReference type="ARBA" id="ARBA00023002"/>
    </source>
</evidence>
<dbReference type="AlphaFoldDB" id="A0A9D1EEY9"/>
<dbReference type="InterPro" id="IPR036291">
    <property type="entry name" value="NAD(P)-bd_dom_sf"/>
</dbReference>
<evidence type="ECO:0000256" key="4">
    <source>
        <dbReference type="ARBA" id="ARBA00023027"/>
    </source>
</evidence>
<dbReference type="Proteomes" id="UP000824201">
    <property type="component" value="Unassembled WGS sequence"/>
</dbReference>
<sequence>MGKLYEYDSAYYEWERKIETMEVQRYFPIFVSLKQKKVVVIGGGTIAARRVETLLLFGCEITIISPNVNEIIKEMILKYPDFIWERRMYQQGDCAGAFLVVAATNCREVNWKVGQECRQNGIFVSVADRKEESSFYFPAIAANGAMVVGITSSGTDHRQTAQAAQEIRNCLNYMDRREKKVEKEAAKCELE</sequence>
<evidence type="ECO:0000256" key="2">
    <source>
        <dbReference type="ARBA" id="ARBA00012400"/>
    </source>
</evidence>
<reference evidence="7" key="2">
    <citation type="journal article" date="2021" name="PeerJ">
        <title>Extensive microbial diversity within the chicken gut microbiome revealed by metagenomics and culture.</title>
        <authorList>
            <person name="Gilroy R."/>
            <person name="Ravi A."/>
            <person name="Getino M."/>
            <person name="Pursley I."/>
            <person name="Horton D.L."/>
            <person name="Alikhan N.F."/>
            <person name="Baker D."/>
            <person name="Gharbi K."/>
            <person name="Hall N."/>
            <person name="Watson M."/>
            <person name="Adriaenssens E.M."/>
            <person name="Foster-Nyarko E."/>
            <person name="Jarju S."/>
            <person name="Secka A."/>
            <person name="Antonio M."/>
            <person name="Oren A."/>
            <person name="Chaudhuri R.R."/>
            <person name="La Ragione R."/>
            <person name="Hildebrand F."/>
            <person name="Pallen M.J."/>
        </authorList>
    </citation>
    <scope>NUCLEOTIDE SEQUENCE</scope>
    <source>
        <strain evidence="7">ChiW13-3771</strain>
    </source>
</reference>
<dbReference type="EC" id="1.3.1.76" evidence="2"/>
<comment type="catalytic activity">
    <reaction evidence="6">
        <text>precorrin-2 + NAD(+) = sirohydrochlorin + NADH + 2 H(+)</text>
        <dbReference type="Rhea" id="RHEA:15613"/>
        <dbReference type="ChEBI" id="CHEBI:15378"/>
        <dbReference type="ChEBI" id="CHEBI:57540"/>
        <dbReference type="ChEBI" id="CHEBI:57945"/>
        <dbReference type="ChEBI" id="CHEBI:58351"/>
        <dbReference type="ChEBI" id="CHEBI:58827"/>
        <dbReference type="EC" id="1.3.1.76"/>
    </reaction>
</comment>
<dbReference type="EMBL" id="DVHN01000123">
    <property type="protein sequence ID" value="HIR89182.1"/>
    <property type="molecule type" value="Genomic_DNA"/>
</dbReference>
<dbReference type="Pfam" id="PF13241">
    <property type="entry name" value="NAD_binding_7"/>
    <property type="match status" value="1"/>
</dbReference>
<evidence type="ECO:0000313" key="7">
    <source>
        <dbReference type="EMBL" id="HIR89182.1"/>
    </source>
</evidence>
<gene>
    <name evidence="7" type="ORF">IAC96_09550</name>
</gene>
<evidence type="ECO:0000256" key="5">
    <source>
        <dbReference type="ARBA" id="ARBA00023244"/>
    </source>
</evidence>
<proteinExistence type="predicted"/>
<reference evidence="7" key="1">
    <citation type="submission" date="2020-10" db="EMBL/GenBank/DDBJ databases">
        <authorList>
            <person name="Gilroy R."/>
        </authorList>
    </citation>
    <scope>NUCLEOTIDE SEQUENCE</scope>
    <source>
        <strain evidence="7">ChiW13-3771</strain>
    </source>
</reference>
<dbReference type="GO" id="GO:0004325">
    <property type="term" value="F:ferrochelatase activity"/>
    <property type="evidence" value="ECO:0007669"/>
    <property type="project" value="InterPro"/>
</dbReference>
<dbReference type="InterPro" id="IPR006367">
    <property type="entry name" value="Sirohaem_synthase_N"/>
</dbReference>
<accession>A0A9D1EEY9</accession>
<dbReference type="Gene3D" id="3.40.50.720">
    <property type="entry name" value="NAD(P)-binding Rossmann-like Domain"/>
    <property type="match status" value="1"/>
</dbReference>
<dbReference type="NCBIfam" id="TIGR01470">
    <property type="entry name" value="cysG_Nterm"/>
    <property type="match status" value="1"/>
</dbReference>